<feature type="region of interest" description="Disordered" evidence="1">
    <location>
        <begin position="60"/>
        <end position="85"/>
    </location>
</feature>
<keyword evidence="2" id="KW-1133">Transmembrane helix</keyword>
<feature type="transmembrane region" description="Helical" evidence="2">
    <location>
        <begin position="32"/>
        <end position="54"/>
    </location>
</feature>
<protein>
    <submittedName>
        <fullName evidence="3">Uncharacterized protein</fullName>
    </submittedName>
</protein>
<gene>
    <name evidence="3" type="ORF">H0264_20175</name>
</gene>
<feature type="region of interest" description="Disordered" evidence="1">
    <location>
        <begin position="1"/>
        <end position="20"/>
    </location>
</feature>
<evidence type="ECO:0000313" key="3">
    <source>
        <dbReference type="EMBL" id="QLY27775.1"/>
    </source>
</evidence>
<evidence type="ECO:0000256" key="1">
    <source>
        <dbReference type="SAM" id="MobiDB-lite"/>
    </source>
</evidence>
<evidence type="ECO:0000313" key="4">
    <source>
        <dbReference type="Proteomes" id="UP000515512"/>
    </source>
</evidence>
<evidence type="ECO:0000256" key="2">
    <source>
        <dbReference type="SAM" id="Phobius"/>
    </source>
</evidence>
<keyword evidence="2" id="KW-0812">Transmembrane</keyword>
<dbReference type="KEGG" id="nhu:H0264_20175"/>
<dbReference type="EMBL" id="CP059399">
    <property type="protein sequence ID" value="QLY27775.1"/>
    <property type="molecule type" value="Genomic_DNA"/>
</dbReference>
<reference evidence="3 4" key="1">
    <citation type="submission" date="2020-07" db="EMBL/GenBank/DDBJ databases">
        <authorList>
            <person name="Zhuang K."/>
            <person name="Ran Y."/>
        </authorList>
    </citation>
    <scope>NUCLEOTIDE SEQUENCE [LARGE SCALE GENOMIC DNA]</scope>
    <source>
        <strain evidence="3 4">WCH-YHL-001</strain>
    </source>
</reference>
<keyword evidence="4" id="KW-1185">Reference proteome</keyword>
<dbReference type="RefSeq" id="WP_181578983.1">
    <property type="nucleotide sequence ID" value="NZ_CP059399.1"/>
</dbReference>
<name>A0A7D6VAU8_9NOCA</name>
<sequence length="85" mass="8868">MSDPYGPHFPPPDFMAPRAAEPKPSLLDRLPAVSVSIPVLAILATVGMLAVVMFQAERPAAHHVDGKPAPATSASVHPTPQHTAS</sequence>
<dbReference type="AlphaFoldDB" id="A0A7D6VAU8"/>
<accession>A0A7D6VAU8</accession>
<keyword evidence="2" id="KW-0472">Membrane</keyword>
<organism evidence="3 4">
    <name type="scientific">Nocardia huaxiensis</name>
    <dbReference type="NCBI Taxonomy" id="2755382"/>
    <lineage>
        <taxon>Bacteria</taxon>
        <taxon>Bacillati</taxon>
        <taxon>Actinomycetota</taxon>
        <taxon>Actinomycetes</taxon>
        <taxon>Mycobacteriales</taxon>
        <taxon>Nocardiaceae</taxon>
        <taxon>Nocardia</taxon>
    </lineage>
</organism>
<proteinExistence type="predicted"/>
<dbReference type="Proteomes" id="UP000515512">
    <property type="component" value="Chromosome"/>
</dbReference>
<feature type="compositionally biased region" description="Polar residues" evidence="1">
    <location>
        <begin position="72"/>
        <end position="85"/>
    </location>
</feature>